<dbReference type="CDD" id="cd02440">
    <property type="entry name" value="AdoMet_MTases"/>
    <property type="match status" value="1"/>
</dbReference>
<comment type="caution">
    <text evidence="2">The sequence shown here is derived from an EMBL/GenBank/DDBJ whole genome shotgun (WGS) entry which is preliminary data.</text>
</comment>
<feature type="domain" description="Methyltransferase type 11" evidence="1">
    <location>
        <begin position="64"/>
        <end position="157"/>
    </location>
</feature>
<evidence type="ECO:0000313" key="2">
    <source>
        <dbReference type="EMBL" id="OGD85269.1"/>
    </source>
</evidence>
<dbReference type="AlphaFoldDB" id="A0A1F5G079"/>
<proteinExistence type="predicted"/>
<sequence length="228" mass="26006">MVISPTSIAKKRLKEIWAQVPPDYYDKGIKNNPFQKIWHNHKLTQVLKFLPKGPSKKLSTIKILDVGCSSAVLTAEIAKALPKSKVIGLDSYKDAILFARKKYPRLSFVVADAHKIPFRNKRFDIVVCTETLEHVVDPKRVLAEIKRVLKKDGRAIISMDSGSFLFKTIWFFWTKTKGKVWESAHLHEFNAKLLEKLIREAGFKIKKKNLSHFGMAVTLLASHKTAKP</sequence>
<reference evidence="2 3" key="1">
    <citation type="journal article" date="2016" name="Nat. Commun.">
        <title>Thousands of microbial genomes shed light on interconnected biogeochemical processes in an aquifer system.</title>
        <authorList>
            <person name="Anantharaman K."/>
            <person name="Brown C.T."/>
            <person name="Hug L.A."/>
            <person name="Sharon I."/>
            <person name="Castelle C.J."/>
            <person name="Probst A.J."/>
            <person name="Thomas B.C."/>
            <person name="Singh A."/>
            <person name="Wilkins M.J."/>
            <person name="Karaoz U."/>
            <person name="Brodie E.L."/>
            <person name="Williams K.H."/>
            <person name="Hubbard S.S."/>
            <person name="Banfield J.F."/>
        </authorList>
    </citation>
    <scope>NUCLEOTIDE SEQUENCE [LARGE SCALE GENOMIC DNA]</scope>
</reference>
<dbReference type="InterPro" id="IPR013216">
    <property type="entry name" value="Methyltransf_11"/>
</dbReference>
<dbReference type="Gene3D" id="3.40.50.150">
    <property type="entry name" value="Vaccinia Virus protein VP39"/>
    <property type="match status" value="1"/>
</dbReference>
<dbReference type="PANTHER" id="PTHR43861">
    <property type="entry name" value="TRANS-ACONITATE 2-METHYLTRANSFERASE-RELATED"/>
    <property type="match status" value="1"/>
</dbReference>
<dbReference type="GO" id="GO:0008757">
    <property type="term" value="F:S-adenosylmethionine-dependent methyltransferase activity"/>
    <property type="evidence" value="ECO:0007669"/>
    <property type="project" value="InterPro"/>
</dbReference>
<protein>
    <recommendedName>
        <fullName evidence="1">Methyltransferase type 11 domain-containing protein</fullName>
    </recommendedName>
</protein>
<dbReference type="PANTHER" id="PTHR43861:SF6">
    <property type="entry name" value="METHYLTRANSFERASE TYPE 11"/>
    <property type="match status" value="1"/>
</dbReference>
<accession>A0A1F5G079</accession>
<dbReference type="Pfam" id="PF08241">
    <property type="entry name" value="Methyltransf_11"/>
    <property type="match status" value="1"/>
</dbReference>
<evidence type="ECO:0000313" key="3">
    <source>
        <dbReference type="Proteomes" id="UP000177069"/>
    </source>
</evidence>
<gene>
    <name evidence="2" type="ORF">A2696_01305</name>
</gene>
<dbReference type="Proteomes" id="UP000177069">
    <property type="component" value="Unassembled WGS sequence"/>
</dbReference>
<dbReference type="SUPFAM" id="SSF53335">
    <property type="entry name" value="S-adenosyl-L-methionine-dependent methyltransferases"/>
    <property type="match status" value="1"/>
</dbReference>
<evidence type="ECO:0000259" key="1">
    <source>
        <dbReference type="Pfam" id="PF08241"/>
    </source>
</evidence>
<name>A0A1F5G079_9BACT</name>
<dbReference type="EMBL" id="MFBA01000032">
    <property type="protein sequence ID" value="OGD85269.1"/>
    <property type="molecule type" value="Genomic_DNA"/>
</dbReference>
<organism evidence="2 3">
    <name type="scientific">Candidatus Curtissbacteria bacterium RIFCSPHIGHO2_01_FULL_41_13</name>
    <dbReference type="NCBI Taxonomy" id="1797745"/>
    <lineage>
        <taxon>Bacteria</taxon>
        <taxon>Candidatus Curtissiibacteriota</taxon>
    </lineage>
</organism>
<dbReference type="InterPro" id="IPR029063">
    <property type="entry name" value="SAM-dependent_MTases_sf"/>
</dbReference>